<dbReference type="eggNOG" id="COG5266">
    <property type="taxonomic scope" value="Bacteria"/>
</dbReference>
<dbReference type="EMBL" id="CP008796">
    <property type="protein sequence ID" value="AIH04745.1"/>
    <property type="molecule type" value="Genomic_DNA"/>
</dbReference>
<dbReference type="AlphaFoldDB" id="A0A075WUV2"/>
<accession>A0A075WUV2</accession>
<keyword evidence="2" id="KW-1185">Reference proteome</keyword>
<dbReference type="RefSeq" id="WP_038062643.1">
    <property type="nucleotide sequence ID" value="NZ_CP008796.1"/>
</dbReference>
<evidence type="ECO:0000313" key="2">
    <source>
        <dbReference type="Proteomes" id="UP000028481"/>
    </source>
</evidence>
<name>A0A075WUV2_9BACT</name>
<protein>
    <recommendedName>
        <fullName evidence="3">DUF4198 domain-containing protein</fullName>
    </recommendedName>
</protein>
<gene>
    <name evidence="1" type="ORF">HL41_08875</name>
</gene>
<dbReference type="Proteomes" id="UP000028481">
    <property type="component" value="Chromosome"/>
</dbReference>
<dbReference type="KEGG" id="tcm:HL41_08875"/>
<dbReference type="Pfam" id="PF10670">
    <property type="entry name" value="DUF4198"/>
    <property type="match status" value="1"/>
</dbReference>
<evidence type="ECO:0008006" key="3">
    <source>
        <dbReference type="Google" id="ProtNLM"/>
    </source>
</evidence>
<proteinExistence type="predicted"/>
<dbReference type="PaxDb" id="289377-HL41_08875"/>
<dbReference type="HOGENOM" id="CLU_1000896_0_0_0"/>
<evidence type="ECO:0000313" key="1">
    <source>
        <dbReference type="EMBL" id="AIH04745.1"/>
    </source>
</evidence>
<sequence length="278" mass="32730">MPFLGLLFLLIFSFFPEISFGYKVFLISLPDNYGALKKEKIFYVGAAEPAFGLILDLKTPKNLYILLPNGTTEKPTFLKTEFFDRSLNTKRVGYKFKFSPSNEGDHLLCLESDYTLLRDKTVGKFLVKTPFHVVKETYQKNLCNFDLEIKPYTRPYGFKKHGVFWGQVWYQNKPLSSGEVEVEHFSPVFLHEEDLPKDSYGQINYPYLKNKVRLSKNGFFVVSFEHPGWWVITVKVRSGEKTYGNQKYPLYLIHHLWIYVFSDKKEQNTYEYFEPYSK</sequence>
<dbReference type="STRING" id="289377.HL41_08875"/>
<organism evidence="1 2">
    <name type="scientific">Thermodesulfobacterium commune DSM 2178</name>
    <dbReference type="NCBI Taxonomy" id="289377"/>
    <lineage>
        <taxon>Bacteria</taxon>
        <taxon>Pseudomonadati</taxon>
        <taxon>Thermodesulfobacteriota</taxon>
        <taxon>Thermodesulfobacteria</taxon>
        <taxon>Thermodesulfobacteriales</taxon>
        <taxon>Thermodesulfobacteriaceae</taxon>
        <taxon>Thermodesulfobacterium</taxon>
    </lineage>
</organism>
<reference evidence="1 2" key="1">
    <citation type="journal article" date="2015" name="Genome Announc.">
        <title>Genome Sequence of a Sulfate-Reducing Thermophilic Bacterium, Thermodesulfobacterium commune DSM 2178T (Phylum Thermodesulfobacteria).</title>
        <authorList>
            <person name="Bhatnagar S."/>
            <person name="Badger J.H."/>
            <person name="Madupu R."/>
            <person name="Khouri H.M."/>
            <person name="O'Connor E.M."/>
            <person name="Robb F.T."/>
            <person name="Ward N.L."/>
            <person name="Eisen J.A."/>
        </authorList>
    </citation>
    <scope>NUCLEOTIDE SEQUENCE [LARGE SCALE GENOMIC DNA]</scope>
    <source>
        <strain evidence="1 2">DSM 2178</strain>
    </source>
</reference>
<dbReference type="OrthoDB" id="9783316at2"/>
<dbReference type="InterPro" id="IPR019613">
    <property type="entry name" value="DUF4198"/>
</dbReference>